<evidence type="ECO:0000256" key="11">
    <source>
        <dbReference type="NCBIfam" id="TIGR00215"/>
    </source>
</evidence>
<evidence type="ECO:0000313" key="13">
    <source>
        <dbReference type="Proteomes" id="UP000185783"/>
    </source>
</evidence>
<evidence type="ECO:0000256" key="9">
    <source>
        <dbReference type="ARBA" id="ARBA00023098"/>
    </source>
</evidence>
<evidence type="ECO:0000313" key="12">
    <source>
        <dbReference type="EMBL" id="OKL43533.1"/>
    </source>
</evidence>
<dbReference type="NCBIfam" id="TIGR00215">
    <property type="entry name" value="lpxB"/>
    <property type="match status" value="1"/>
</dbReference>
<dbReference type="PANTHER" id="PTHR30372">
    <property type="entry name" value="LIPID-A-DISACCHARIDE SYNTHASE"/>
    <property type="match status" value="1"/>
</dbReference>
<keyword evidence="13" id="KW-1185">Reference proteome</keyword>
<evidence type="ECO:0000256" key="5">
    <source>
        <dbReference type="ARBA" id="ARBA00022516"/>
    </source>
</evidence>
<dbReference type="Pfam" id="PF02684">
    <property type="entry name" value="LpxB"/>
    <property type="match status" value="1"/>
</dbReference>
<dbReference type="Gene3D" id="3.40.50.2000">
    <property type="entry name" value="Glycogen Phosphorylase B"/>
    <property type="match status" value="2"/>
</dbReference>
<name>A0A1U7JFL7_9HYPH</name>
<comment type="catalytic activity">
    <reaction evidence="10">
        <text>a lipid X + a UDP-2-N,3-O-bis[(3R)-3-hydroxyacyl]-alpha-D-glucosamine = a lipid A disaccharide + UDP + H(+)</text>
        <dbReference type="Rhea" id="RHEA:67828"/>
        <dbReference type="ChEBI" id="CHEBI:15378"/>
        <dbReference type="ChEBI" id="CHEBI:58223"/>
        <dbReference type="ChEBI" id="CHEBI:137748"/>
        <dbReference type="ChEBI" id="CHEBI:176338"/>
        <dbReference type="ChEBI" id="CHEBI:176343"/>
        <dbReference type="EC" id="2.4.1.182"/>
    </reaction>
</comment>
<dbReference type="InterPro" id="IPR003835">
    <property type="entry name" value="Glyco_trans_19"/>
</dbReference>
<evidence type="ECO:0000256" key="1">
    <source>
        <dbReference type="ARBA" id="ARBA00002056"/>
    </source>
</evidence>
<gene>
    <name evidence="12" type="ORF">A3843_12900</name>
</gene>
<dbReference type="GO" id="GO:0008915">
    <property type="term" value="F:lipid-A-disaccharide synthase activity"/>
    <property type="evidence" value="ECO:0007669"/>
    <property type="project" value="UniProtKB-UniRule"/>
</dbReference>
<sequence>MRQEPPLSVYIVVGEESGDQLGAELIRALRERTGRPLVVQGVGGERLSREGLQSLFPLQDIAVMGLSAVLARLPAIVKRVYQCVDDVIAKDPDVLLIIDSPDFTHNVAKRVRKKAPHIPIVDYVSPSVWAWRPGRARKMAAYVDHLLALLPFEPEVHRELGGPATTYVGHPLIERLDNLRPKDGERAPMSAQERTVLVLPGSRGSEVSRLMEPFGKAVARIAEAWPDAHFVMPAVAHQEARIRDALQSWAIQPEIVIGEPAKFAAFRKAHAALAASGTVSLELAISGVPMVVAYKLDWFFRRLKDIHRFIPIATVDSMVLPNLVLGRNVVPEYLDEDANGPALADRVISLLNQDSVARNLQVEAFNQLDRIMKLPDGESQAGKAAQILLTTAEKRHTA</sequence>
<dbReference type="EMBL" id="LVVZ01000019">
    <property type="protein sequence ID" value="OKL43533.1"/>
    <property type="molecule type" value="Genomic_DNA"/>
</dbReference>
<dbReference type="GO" id="GO:0016020">
    <property type="term" value="C:membrane"/>
    <property type="evidence" value="ECO:0007669"/>
    <property type="project" value="GOC"/>
</dbReference>
<dbReference type="SUPFAM" id="SSF53756">
    <property type="entry name" value="UDP-Glycosyltransferase/glycogen phosphorylase"/>
    <property type="match status" value="1"/>
</dbReference>
<dbReference type="GO" id="GO:0005543">
    <property type="term" value="F:phospholipid binding"/>
    <property type="evidence" value="ECO:0007669"/>
    <property type="project" value="TreeGrafter"/>
</dbReference>
<dbReference type="GO" id="GO:0009245">
    <property type="term" value="P:lipid A biosynthetic process"/>
    <property type="evidence" value="ECO:0007669"/>
    <property type="project" value="UniProtKB-UniRule"/>
</dbReference>
<evidence type="ECO:0000256" key="2">
    <source>
        <dbReference type="ARBA" id="ARBA00007868"/>
    </source>
</evidence>
<comment type="caution">
    <text evidence="12">The sequence shown here is derived from an EMBL/GenBank/DDBJ whole genome shotgun (WGS) entry which is preliminary data.</text>
</comment>
<reference evidence="12 13" key="1">
    <citation type="submission" date="2016-03" db="EMBL/GenBank/DDBJ databases">
        <title>Genome sequence of Nesiotobacter sp. nov., a moderately halophilic alphaproteobacterium isolated from the Yellow Sea, China.</title>
        <authorList>
            <person name="Zhang G."/>
            <person name="Zhang R."/>
        </authorList>
    </citation>
    <scope>NUCLEOTIDE SEQUENCE [LARGE SCALE GENOMIC DNA]</scope>
    <source>
        <strain evidence="12 13">WB1-6</strain>
    </source>
</reference>
<dbReference type="PANTHER" id="PTHR30372:SF4">
    <property type="entry name" value="LIPID-A-DISACCHARIDE SYNTHASE, MITOCHONDRIAL-RELATED"/>
    <property type="match status" value="1"/>
</dbReference>
<proteinExistence type="inferred from homology"/>
<organism evidence="12 13">
    <name type="scientific">Pseudovibrio exalbescens</name>
    <dbReference type="NCBI Taxonomy" id="197461"/>
    <lineage>
        <taxon>Bacteria</taxon>
        <taxon>Pseudomonadati</taxon>
        <taxon>Pseudomonadota</taxon>
        <taxon>Alphaproteobacteria</taxon>
        <taxon>Hyphomicrobiales</taxon>
        <taxon>Stappiaceae</taxon>
        <taxon>Pseudovibrio</taxon>
    </lineage>
</organism>
<evidence type="ECO:0000256" key="7">
    <source>
        <dbReference type="ARBA" id="ARBA00022676"/>
    </source>
</evidence>
<evidence type="ECO:0000256" key="6">
    <source>
        <dbReference type="ARBA" id="ARBA00022556"/>
    </source>
</evidence>
<keyword evidence="5" id="KW-0444">Lipid biosynthesis</keyword>
<keyword evidence="6" id="KW-0441">Lipid A biosynthesis</keyword>
<keyword evidence="8" id="KW-0808">Transferase</keyword>
<dbReference type="STRING" id="197461.A3843_12900"/>
<dbReference type="EC" id="2.4.1.182" evidence="3 11"/>
<keyword evidence="7" id="KW-0328">Glycosyltransferase</keyword>
<evidence type="ECO:0000256" key="8">
    <source>
        <dbReference type="ARBA" id="ARBA00022679"/>
    </source>
</evidence>
<comment type="function">
    <text evidence="1">Condensation of UDP-2,3-diacylglucosamine and 2,3-diacylglucosamine-1-phosphate to form lipid A disaccharide, a precursor of lipid A, a phosphorylated glycolipid that anchors the lipopolysaccharide to the outer membrane of the cell.</text>
</comment>
<dbReference type="RefSeq" id="WP_028480922.1">
    <property type="nucleotide sequence ID" value="NZ_LVVZ01000019.1"/>
</dbReference>
<accession>A0A1U7JFL7</accession>
<comment type="similarity">
    <text evidence="2">Belongs to the LpxB family.</text>
</comment>
<evidence type="ECO:0000256" key="10">
    <source>
        <dbReference type="ARBA" id="ARBA00048975"/>
    </source>
</evidence>
<keyword evidence="9" id="KW-0443">Lipid metabolism</keyword>
<evidence type="ECO:0000256" key="3">
    <source>
        <dbReference type="ARBA" id="ARBA00012687"/>
    </source>
</evidence>
<dbReference type="AlphaFoldDB" id="A0A1U7JFL7"/>
<dbReference type="Proteomes" id="UP000185783">
    <property type="component" value="Unassembled WGS sequence"/>
</dbReference>
<protein>
    <recommendedName>
        <fullName evidence="4 11">Lipid-A-disaccharide synthase</fullName>
        <ecNumber evidence="3 11">2.4.1.182</ecNumber>
    </recommendedName>
</protein>
<evidence type="ECO:0000256" key="4">
    <source>
        <dbReference type="ARBA" id="ARBA00020902"/>
    </source>
</evidence>